<accession>A0A5C1K787</accession>
<keyword evidence="2" id="KW-1185">Reference proteome</keyword>
<evidence type="ECO:0000313" key="2">
    <source>
        <dbReference type="Proteomes" id="UP000322144"/>
    </source>
</evidence>
<name>A0A5C1K787_9CAUD</name>
<organism evidence="1 2">
    <name type="scientific">Pseudomonas phage vB_PaeM_PS119XW</name>
    <dbReference type="NCBI Taxonomy" id="2601632"/>
    <lineage>
        <taxon>Viruses</taxon>
        <taxon>Duplodnaviria</taxon>
        <taxon>Heunggongvirae</taxon>
        <taxon>Uroviricota</taxon>
        <taxon>Caudoviricetes</taxon>
        <taxon>Chimalliviridae</taxon>
        <taxon>Pawinskivirus</taxon>
        <taxon>Pawinskivirus PS119XW</taxon>
    </lineage>
</organism>
<protein>
    <submittedName>
        <fullName evidence="1">Uncharacterized protein</fullName>
    </submittedName>
</protein>
<proteinExistence type="predicted"/>
<dbReference type="GeneID" id="77936998"/>
<reference evidence="1 2" key="1">
    <citation type="submission" date="2019-06" db="EMBL/GenBank/DDBJ databases">
        <title>A distant relative of Phikzvirus genus phages from a therapeutic phage collection.</title>
        <authorList>
            <person name="Hejnowicz M.S."/>
            <person name="Dabrowski K."/>
            <person name="Gawor J."/>
            <person name="Weber-Dabrowska B."/>
            <person name="Gromadka R."/>
            <person name="Lobocka M.B."/>
        </authorList>
    </citation>
    <scope>NUCLEOTIDE SEQUENCE [LARGE SCALE GENOMIC DNA]</scope>
</reference>
<dbReference type="Proteomes" id="UP000322144">
    <property type="component" value="Segment"/>
</dbReference>
<dbReference type="KEGG" id="vg:77936998"/>
<dbReference type="RefSeq" id="YP_010660988.1">
    <property type="nucleotide sequence ID" value="NC_070882.1"/>
</dbReference>
<sequence>MTIKASEDWVRRKLKLSMKGDENPIIELAEKYEFRKAEFNPDHLKKHYFTTNGDSHAAQ</sequence>
<evidence type="ECO:0000313" key="1">
    <source>
        <dbReference type="EMBL" id="QEM41977.1"/>
    </source>
</evidence>
<dbReference type="EMBL" id="MN103543">
    <property type="protein sequence ID" value="QEM41977.1"/>
    <property type="molecule type" value="Genomic_DNA"/>
</dbReference>